<protein>
    <submittedName>
        <fullName evidence="2">Uncharacterized protein</fullName>
    </submittedName>
</protein>
<evidence type="ECO:0000256" key="1">
    <source>
        <dbReference type="SAM" id="MobiDB-lite"/>
    </source>
</evidence>
<feature type="region of interest" description="Disordered" evidence="1">
    <location>
        <begin position="42"/>
        <end position="73"/>
    </location>
</feature>
<evidence type="ECO:0000313" key="3">
    <source>
        <dbReference type="Proteomes" id="UP000692954"/>
    </source>
</evidence>
<comment type="caution">
    <text evidence="2">The sequence shown here is derived from an EMBL/GenBank/DDBJ whole genome shotgun (WGS) entry which is preliminary data.</text>
</comment>
<accession>A0A8S1N812</accession>
<organism evidence="2 3">
    <name type="scientific">Paramecium sonneborni</name>
    <dbReference type="NCBI Taxonomy" id="65129"/>
    <lineage>
        <taxon>Eukaryota</taxon>
        <taxon>Sar</taxon>
        <taxon>Alveolata</taxon>
        <taxon>Ciliophora</taxon>
        <taxon>Intramacronucleata</taxon>
        <taxon>Oligohymenophorea</taxon>
        <taxon>Peniculida</taxon>
        <taxon>Parameciidae</taxon>
        <taxon>Paramecium</taxon>
    </lineage>
</organism>
<feature type="compositionally biased region" description="Polar residues" evidence="1">
    <location>
        <begin position="42"/>
        <end position="71"/>
    </location>
</feature>
<name>A0A8S1N812_9CILI</name>
<keyword evidence="3" id="KW-1185">Reference proteome</keyword>
<dbReference type="EMBL" id="CAJJDN010000052">
    <property type="protein sequence ID" value="CAD8088182.1"/>
    <property type="molecule type" value="Genomic_DNA"/>
</dbReference>
<gene>
    <name evidence="2" type="ORF">PSON_ATCC_30995.1.T0520224</name>
</gene>
<reference evidence="2" key="1">
    <citation type="submission" date="2021-01" db="EMBL/GenBank/DDBJ databases">
        <authorList>
            <consortium name="Genoscope - CEA"/>
            <person name="William W."/>
        </authorList>
    </citation>
    <scope>NUCLEOTIDE SEQUENCE</scope>
</reference>
<dbReference type="AlphaFoldDB" id="A0A8S1N812"/>
<evidence type="ECO:0000313" key="2">
    <source>
        <dbReference type="EMBL" id="CAD8088182.1"/>
    </source>
</evidence>
<proteinExistence type="predicted"/>
<dbReference type="OrthoDB" id="293893at2759"/>
<sequence>MQQSSFLLSNQQYGSLKLLKKDVKDQFLTRFQNQKTTIKQVQEKGMNTNKPLVKTTHSPKSPRTQQITPKQSPLRIKQYSKHSPGRLSFQKQSVGLNTLNSSLMIPQKSLNEIVPVEKIQDLVQSLRSQNYGATDLYMQELRKLSIMILNE</sequence>
<dbReference type="Proteomes" id="UP000692954">
    <property type="component" value="Unassembled WGS sequence"/>
</dbReference>